<organism evidence="1">
    <name type="scientific">Leptospirillum ferriphilum</name>
    <dbReference type="NCBI Taxonomy" id="178606"/>
    <lineage>
        <taxon>Bacteria</taxon>
        <taxon>Pseudomonadati</taxon>
        <taxon>Nitrospirota</taxon>
        <taxon>Nitrospiria</taxon>
        <taxon>Nitrospirales</taxon>
        <taxon>Nitrospiraceae</taxon>
        <taxon>Leptospirillum</taxon>
    </lineage>
</organism>
<dbReference type="AlphaFoldDB" id="A0A7C3LUS3"/>
<name>A0A7C3LUS3_9BACT</name>
<gene>
    <name evidence="1" type="ORF">ENX03_09515</name>
</gene>
<dbReference type="EMBL" id="DTMM01000202">
    <property type="protein sequence ID" value="HFT94147.1"/>
    <property type="molecule type" value="Genomic_DNA"/>
</dbReference>
<protein>
    <submittedName>
        <fullName evidence="1">Uncharacterized protein</fullName>
    </submittedName>
</protein>
<comment type="caution">
    <text evidence="1">The sequence shown here is derived from an EMBL/GenBank/DDBJ whole genome shotgun (WGS) entry which is preliminary data.</text>
</comment>
<reference evidence="1" key="1">
    <citation type="journal article" date="2020" name="mSystems">
        <title>Genome- and Community-Level Interaction Insights into Carbon Utilization and Element Cycling Functions of Hydrothermarchaeota in Hydrothermal Sediment.</title>
        <authorList>
            <person name="Zhou Z."/>
            <person name="Liu Y."/>
            <person name="Xu W."/>
            <person name="Pan J."/>
            <person name="Luo Z.H."/>
            <person name="Li M."/>
        </authorList>
    </citation>
    <scope>NUCLEOTIDE SEQUENCE [LARGE SCALE GENOMIC DNA]</scope>
    <source>
        <strain evidence="1">SpSt-902</strain>
    </source>
</reference>
<sequence>MKTLRQTDALLLRDLPSLPLGEGDLFDVNPHFRIFLIDRTIKTLNGILGWVDLWYSGMLTRALAPFLRGEKTTPDSLLFVPVEPPLHKGFLLVHRESLGETPKIALQTMMVNLGVDRAVLDGTLLSCDISPEECADSESIGQDKEKSLIFLSDPGDLPSSCILRTSTTAGGIRLPSPAEAKGV</sequence>
<proteinExistence type="predicted"/>
<evidence type="ECO:0000313" key="1">
    <source>
        <dbReference type="EMBL" id="HFT94147.1"/>
    </source>
</evidence>
<accession>A0A7C3LUS3</accession>